<dbReference type="EMBL" id="JABTTQ020000830">
    <property type="protein sequence ID" value="KAK6137550.1"/>
    <property type="molecule type" value="Genomic_DNA"/>
</dbReference>
<dbReference type="PROSITE" id="PS51032">
    <property type="entry name" value="AP2_ERF"/>
    <property type="match status" value="1"/>
</dbReference>
<dbReference type="InterPro" id="IPR045277">
    <property type="entry name" value="DRE1A-I"/>
</dbReference>
<protein>
    <recommendedName>
        <fullName evidence="8">AP2/ERF domain-containing protein</fullName>
    </recommendedName>
</protein>
<keyword evidence="10" id="KW-1185">Reference proteome</keyword>
<feature type="domain" description="AP2/ERF" evidence="8">
    <location>
        <begin position="59"/>
        <end position="116"/>
    </location>
</feature>
<sequence length="220" mass="24632">MEYSPISNHSDNSYSSLEFFTETTTSSANSGGDDVVILASARPKRRAGRKKFKEARHPVYRGVRMRNSNKWVCELREPSRQKRVWLGTYPTPEMAARAHDVAALALRGQMACLNFADSVWRLPVPASKDAKDLRKAAAEAAEAFRPRTTAAGEDVVLRERRIEDVKSEPGFFQGLCDVLCEDLSMAALAEGVLMSPPPCLGWRFCWDDVESEAEVELWSF</sequence>
<gene>
    <name evidence="9" type="ORF">DH2020_028716</name>
</gene>
<dbReference type="InterPro" id="IPR016177">
    <property type="entry name" value="DNA-bd_dom_sf"/>
</dbReference>
<evidence type="ECO:0000313" key="9">
    <source>
        <dbReference type="EMBL" id="KAK6137550.1"/>
    </source>
</evidence>
<keyword evidence="5" id="KW-0804">Transcription</keyword>
<dbReference type="Gene3D" id="3.30.730.10">
    <property type="entry name" value="AP2/ERF domain"/>
    <property type="match status" value="1"/>
</dbReference>
<dbReference type="Proteomes" id="UP001318860">
    <property type="component" value="Unassembled WGS sequence"/>
</dbReference>
<dbReference type="PANTHER" id="PTHR31839:SF47">
    <property type="entry name" value="DEHYDRATION-RESPONSIVE ELEMENT-BINDING PROTEIN 1F-LIKE"/>
    <property type="match status" value="1"/>
</dbReference>
<dbReference type="PANTHER" id="PTHR31839">
    <property type="entry name" value="DEHYDRATION-RESPONSIVE ELEMENT-BINDING PROTEIN 1D"/>
    <property type="match status" value="1"/>
</dbReference>
<keyword evidence="2" id="KW-0805">Transcription regulation</keyword>
<dbReference type="InterPro" id="IPR036955">
    <property type="entry name" value="AP2/ERF_dom_sf"/>
</dbReference>
<keyword evidence="6" id="KW-0539">Nucleus</keyword>
<keyword evidence="4" id="KW-0010">Activator</keyword>
<evidence type="ECO:0000256" key="4">
    <source>
        <dbReference type="ARBA" id="ARBA00023159"/>
    </source>
</evidence>
<dbReference type="SMART" id="SM00380">
    <property type="entry name" value="AP2"/>
    <property type="match status" value="1"/>
</dbReference>
<proteinExistence type="inferred from homology"/>
<evidence type="ECO:0000313" key="10">
    <source>
        <dbReference type="Proteomes" id="UP001318860"/>
    </source>
</evidence>
<dbReference type="PRINTS" id="PR00367">
    <property type="entry name" value="ETHRSPELEMNT"/>
</dbReference>
<organism evidence="9 10">
    <name type="scientific">Rehmannia glutinosa</name>
    <name type="common">Chinese foxglove</name>
    <dbReference type="NCBI Taxonomy" id="99300"/>
    <lineage>
        <taxon>Eukaryota</taxon>
        <taxon>Viridiplantae</taxon>
        <taxon>Streptophyta</taxon>
        <taxon>Embryophyta</taxon>
        <taxon>Tracheophyta</taxon>
        <taxon>Spermatophyta</taxon>
        <taxon>Magnoliopsida</taxon>
        <taxon>eudicotyledons</taxon>
        <taxon>Gunneridae</taxon>
        <taxon>Pentapetalae</taxon>
        <taxon>asterids</taxon>
        <taxon>lamiids</taxon>
        <taxon>Lamiales</taxon>
        <taxon>Orobanchaceae</taxon>
        <taxon>Rehmannieae</taxon>
        <taxon>Rehmannia</taxon>
    </lineage>
</organism>
<comment type="subcellular location">
    <subcellularLocation>
        <location evidence="1">Nucleus</location>
    </subcellularLocation>
</comment>
<evidence type="ECO:0000256" key="3">
    <source>
        <dbReference type="ARBA" id="ARBA00023125"/>
    </source>
</evidence>
<dbReference type="SUPFAM" id="SSF54171">
    <property type="entry name" value="DNA-binding domain"/>
    <property type="match status" value="1"/>
</dbReference>
<comment type="similarity">
    <text evidence="7">Belongs to the AP2/ERF transcription factor family. ERF subfamily.</text>
</comment>
<evidence type="ECO:0000256" key="6">
    <source>
        <dbReference type="ARBA" id="ARBA00023242"/>
    </source>
</evidence>
<dbReference type="InterPro" id="IPR001471">
    <property type="entry name" value="AP2/ERF_dom"/>
</dbReference>
<dbReference type="Pfam" id="PF00847">
    <property type="entry name" value="AP2"/>
    <property type="match status" value="1"/>
</dbReference>
<evidence type="ECO:0000256" key="2">
    <source>
        <dbReference type="ARBA" id="ARBA00023015"/>
    </source>
</evidence>
<name>A0ABR0VTC3_REHGL</name>
<dbReference type="CDD" id="cd00018">
    <property type="entry name" value="AP2"/>
    <property type="match status" value="1"/>
</dbReference>
<comment type="caution">
    <text evidence="9">The sequence shown here is derived from an EMBL/GenBank/DDBJ whole genome shotgun (WGS) entry which is preliminary data.</text>
</comment>
<evidence type="ECO:0000256" key="5">
    <source>
        <dbReference type="ARBA" id="ARBA00023163"/>
    </source>
</evidence>
<reference evidence="9 10" key="1">
    <citation type="journal article" date="2021" name="Comput. Struct. Biotechnol. J.">
        <title>De novo genome assembly of the potent medicinal plant Rehmannia glutinosa using nanopore technology.</title>
        <authorList>
            <person name="Ma L."/>
            <person name="Dong C."/>
            <person name="Song C."/>
            <person name="Wang X."/>
            <person name="Zheng X."/>
            <person name="Niu Y."/>
            <person name="Chen S."/>
            <person name="Feng W."/>
        </authorList>
    </citation>
    <scope>NUCLEOTIDE SEQUENCE [LARGE SCALE GENOMIC DNA]</scope>
    <source>
        <strain evidence="9">DH-2019</strain>
    </source>
</reference>
<evidence type="ECO:0000259" key="8">
    <source>
        <dbReference type="PROSITE" id="PS51032"/>
    </source>
</evidence>
<evidence type="ECO:0000256" key="1">
    <source>
        <dbReference type="ARBA" id="ARBA00004123"/>
    </source>
</evidence>
<keyword evidence="3" id="KW-0238">DNA-binding</keyword>
<evidence type="ECO:0000256" key="7">
    <source>
        <dbReference type="ARBA" id="ARBA00024343"/>
    </source>
</evidence>
<accession>A0ABR0VTC3</accession>